<reference evidence="3 4" key="1">
    <citation type="submission" date="2019-02" db="EMBL/GenBank/DDBJ databases">
        <title>Deep-cultivation of Planctomycetes and their phenomic and genomic characterization uncovers novel biology.</title>
        <authorList>
            <person name="Wiegand S."/>
            <person name="Jogler M."/>
            <person name="Boedeker C."/>
            <person name="Pinto D."/>
            <person name="Vollmers J."/>
            <person name="Rivas-Marin E."/>
            <person name="Kohn T."/>
            <person name="Peeters S.H."/>
            <person name="Heuer A."/>
            <person name="Rast P."/>
            <person name="Oberbeckmann S."/>
            <person name="Bunk B."/>
            <person name="Jeske O."/>
            <person name="Meyerdierks A."/>
            <person name="Storesund J.E."/>
            <person name="Kallscheuer N."/>
            <person name="Luecker S."/>
            <person name="Lage O.M."/>
            <person name="Pohl T."/>
            <person name="Merkel B.J."/>
            <person name="Hornburger P."/>
            <person name="Mueller R.-W."/>
            <person name="Bruemmer F."/>
            <person name="Labrenz M."/>
            <person name="Spormann A.M."/>
            <person name="Op den Camp H."/>
            <person name="Overmann J."/>
            <person name="Amann R."/>
            <person name="Jetten M.S.M."/>
            <person name="Mascher T."/>
            <person name="Medema M.H."/>
            <person name="Devos D.P."/>
            <person name="Kaster A.-K."/>
            <person name="Ovreas L."/>
            <person name="Rohde M."/>
            <person name="Galperin M.Y."/>
            <person name="Jogler C."/>
        </authorList>
    </citation>
    <scope>NUCLEOTIDE SEQUENCE [LARGE SCALE GENOMIC DNA]</scope>
    <source>
        <strain evidence="3 4">Poly24</strain>
    </source>
</reference>
<dbReference type="CDD" id="cd03801">
    <property type="entry name" value="GT4_PimA-like"/>
    <property type="match status" value="1"/>
</dbReference>
<dbReference type="InterPro" id="IPR001296">
    <property type="entry name" value="Glyco_trans_1"/>
</dbReference>
<feature type="domain" description="Glycosyl transferase family 1" evidence="1">
    <location>
        <begin position="215"/>
        <end position="377"/>
    </location>
</feature>
<dbReference type="SUPFAM" id="SSF53756">
    <property type="entry name" value="UDP-Glycosyltransferase/glycogen phosphorylase"/>
    <property type="match status" value="1"/>
</dbReference>
<dbReference type="Pfam" id="PF13439">
    <property type="entry name" value="Glyco_transf_4"/>
    <property type="match status" value="1"/>
</dbReference>
<name>A0A518JLB6_9BACT</name>
<dbReference type="EC" id="2.4.1.284" evidence="3"/>
<evidence type="ECO:0000259" key="1">
    <source>
        <dbReference type="Pfam" id="PF00534"/>
    </source>
</evidence>
<dbReference type="PANTHER" id="PTHR45947">
    <property type="entry name" value="SULFOQUINOVOSYL TRANSFERASE SQD2"/>
    <property type="match status" value="1"/>
</dbReference>
<sequence>MRFTEVLVDPARQGDSNAHVLFLDQTGQLGGAELCLLDIVSGRACPTDQVLLLQEGPFESALRKRGVCVSTRPLSERAAAVQKSSGVFRAARSLWEMVRHSGAIRDVVCQADLLYANTAKALVVTWLAAVRYRKPFVYHLHDILSADHFSGSNRRLLVFLANRAQHVIANSDSTLDAFVAAGGRRDLVSVVYNGLDAGRYDAAIADTEIHRAAVRNSLGLDQQPVIGLFGRFANWKGQHLAIEALRELPNTHLLLVGDALFGETQYADLLRQTAIRHGVSQRVHFLGFRDDVPAIMQACDLVLHCSTAPEPFGRVIVEAMLSRKLVVASRGGGAAEIVSDRVTGHLFSPGSRADLIAVLKQTFQMAAMDRNQMLERAQNEAKERFDLPGRITEVNCVLKRALSSSRNLWTSGGVAQRRLASHIDALKRIAR</sequence>
<accession>A0A518JLB6</accession>
<dbReference type="AlphaFoldDB" id="A0A518JLB6"/>
<dbReference type="Proteomes" id="UP000315082">
    <property type="component" value="Chromosome"/>
</dbReference>
<feature type="domain" description="Glycosyltransferase subfamily 4-like N-terminal" evidence="2">
    <location>
        <begin position="88"/>
        <end position="197"/>
    </location>
</feature>
<dbReference type="InterPro" id="IPR028098">
    <property type="entry name" value="Glyco_trans_4-like_N"/>
</dbReference>
<evidence type="ECO:0000313" key="3">
    <source>
        <dbReference type="EMBL" id="QDV66345.1"/>
    </source>
</evidence>
<dbReference type="InterPro" id="IPR050194">
    <property type="entry name" value="Glycosyltransferase_grp1"/>
</dbReference>
<dbReference type="PANTHER" id="PTHR45947:SF3">
    <property type="entry name" value="SULFOQUINOVOSYL TRANSFERASE SQD2"/>
    <property type="match status" value="1"/>
</dbReference>
<dbReference type="Pfam" id="PF00534">
    <property type="entry name" value="Glycos_transf_1"/>
    <property type="match status" value="1"/>
</dbReference>
<dbReference type="KEGG" id="rcf:Poly24_00280"/>
<dbReference type="EMBL" id="CP036348">
    <property type="protein sequence ID" value="QDV66345.1"/>
    <property type="molecule type" value="Genomic_DNA"/>
</dbReference>
<protein>
    <submittedName>
        <fullName evidence="3">2-deoxystreptamine glucosyltransferase</fullName>
        <ecNumber evidence="3">2.4.1.284</ecNumber>
    </submittedName>
</protein>
<proteinExistence type="predicted"/>
<dbReference type="Gene3D" id="3.40.50.2000">
    <property type="entry name" value="Glycogen Phosphorylase B"/>
    <property type="match status" value="2"/>
</dbReference>
<evidence type="ECO:0000313" key="4">
    <source>
        <dbReference type="Proteomes" id="UP000315082"/>
    </source>
</evidence>
<dbReference type="GO" id="GO:0102318">
    <property type="term" value="F:2-deoxystreptamine glucosyltransferase activity"/>
    <property type="evidence" value="ECO:0007669"/>
    <property type="project" value="UniProtKB-EC"/>
</dbReference>
<keyword evidence="4" id="KW-1185">Reference proteome</keyword>
<evidence type="ECO:0000259" key="2">
    <source>
        <dbReference type="Pfam" id="PF13439"/>
    </source>
</evidence>
<keyword evidence="3" id="KW-0328">Glycosyltransferase</keyword>
<organism evidence="3 4">
    <name type="scientific">Rosistilla carotiformis</name>
    <dbReference type="NCBI Taxonomy" id="2528017"/>
    <lineage>
        <taxon>Bacteria</taxon>
        <taxon>Pseudomonadati</taxon>
        <taxon>Planctomycetota</taxon>
        <taxon>Planctomycetia</taxon>
        <taxon>Pirellulales</taxon>
        <taxon>Pirellulaceae</taxon>
        <taxon>Rosistilla</taxon>
    </lineage>
</organism>
<gene>
    <name evidence="3" type="primary">kanF_1</name>
    <name evidence="3" type="ORF">Poly24_00280</name>
</gene>
<keyword evidence="3" id="KW-0808">Transferase</keyword>